<keyword evidence="3" id="KW-0479">Metal-binding</keyword>
<evidence type="ECO:0000313" key="9">
    <source>
        <dbReference type="Proteomes" id="UP000620075"/>
    </source>
</evidence>
<dbReference type="CDD" id="cd03426">
    <property type="entry name" value="NUDIX_CoAse_Nudt7"/>
    <property type="match status" value="1"/>
</dbReference>
<accession>A0A934NCC7</accession>
<dbReference type="InterPro" id="IPR020084">
    <property type="entry name" value="NUDIX_hydrolase_CS"/>
</dbReference>
<dbReference type="EMBL" id="JAEKNQ010000010">
    <property type="protein sequence ID" value="MBJ7601938.1"/>
    <property type="molecule type" value="Genomic_DNA"/>
</dbReference>
<gene>
    <name evidence="8" type="ORF">JF888_01860</name>
</gene>
<dbReference type="PANTHER" id="PTHR12992">
    <property type="entry name" value="NUDIX HYDROLASE"/>
    <property type="match status" value="1"/>
</dbReference>
<comment type="cofactor">
    <cofactor evidence="1">
        <name>Mn(2+)</name>
        <dbReference type="ChEBI" id="CHEBI:29035"/>
    </cofactor>
</comment>
<dbReference type="PROSITE" id="PS00893">
    <property type="entry name" value="NUDIX_BOX"/>
    <property type="match status" value="1"/>
</dbReference>
<dbReference type="GO" id="GO:0046872">
    <property type="term" value="F:metal ion binding"/>
    <property type="evidence" value="ECO:0007669"/>
    <property type="project" value="UniProtKB-KW"/>
</dbReference>
<name>A0A934NCC7_9BACT</name>
<dbReference type="GO" id="GO:0010945">
    <property type="term" value="F:coenzyme A diphosphatase activity"/>
    <property type="evidence" value="ECO:0007669"/>
    <property type="project" value="InterPro"/>
</dbReference>
<dbReference type="Proteomes" id="UP000620075">
    <property type="component" value="Unassembled WGS sequence"/>
</dbReference>
<dbReference type="AlphaFoldDB" id="A0A934NCC7"/>
<sequence>MFRREGRWHVPFVVRQGGLRNHPGQIGLPGGGLNPDENAWTAAAREANEEIGVKTDDLVPLGAAPPVYAAVSNYSVVPFVAWLRTFEPTFVPDSDEVAAVLEVPLSTLIDENAWIETADSWPGLHLPLVDTAIWGLTARLLADLLPALRAGRREAEPSGEGSGNQLADEPR</sequence>
<evidence type="ECO:0000259" key="7">
    <source>
        <dbReference type="PROSITE" id="PS51462"/>
    </source>
</evidence>
<evidence type="ECO:0000256" key="1">
    <source>
        <dbReference type="ARBA" id="ARBA00001936"/>
    </source>
</evidence>
<evidence type="ECO:0000256" key="2">
    <source>
        <dbReference type="ARBA" id="ARBA00001946"/>
    </source>
</evidence>
<reference evidence="8 9" key="1">
    <citation type="submission" date="2020-10" db="EMBL/GenBank/DDBJ databases">
        <title>Ca. Dormibacterota MAGs.</title>
        <authorList>
            <person name="Montgomery K."/>
        </authorList>
    </citation>
    <scope>NUCLEOTIDE SEQUENCE [LARGE SCALE GENOMIC DNA]</scope>
    <source>
        <strain evidence="8">SC8811_S16_3</strain>
    </source>
</reference>
<evidence type="ECO:0000313" key="8">
    <source>
        <dbReference type="EMBL" id="MBJ7601938.1"/>
    </source>
</evidence>
<dbReference type="PANTHER" id="PTHR12992:SF11">
    <property type="entry name" value="MITOCHONDRIAL COENZYME A DIPHOSPHATASE NUDT8"/>
    <property type="match status" value="1"/>
</dbReference>
<organism evidence="8 9">
    <name type="scientific">Candidatus Dormiibacter inghamiae</name>
    <dbReference type="NCBI Taxonomy" id="3127013"/>
    <lineage>
        <taxon>Bacteria</taxon>
        <taxon>Bacillati</taxon>
        <taxon>Candidatus Dormiibacterota</taxon>
        <taxon>Candidatus Dormibacteria</taxon>
        <taxon>Candidatus Dormibacterales</taxon>
        <taxon>Candidatus Dormibacteraceae</taxon>
        <taxon>Candidatus Dormiibacter</taxon>
    </lineage>
</organism>
<dbReference type="InterPro" id="IPR015797">
    <property type="entry name" value="NUDIX_hydrolase-like_dom_sf"/>
</dbReference>
<proteinExistence type="predicted"/>
<dbReference type="InterPro" id="IPR000086">
    <property type="entry name" value="NUDIX_hydrolase_dom"/>
</dbReference>
<evidence type="ECO:0000256" key="5">
    <source>
        <dbReference type="ARBA" id="ARBA00022842"/>
    </source>
</evidence>
<dbReference type="PROSITE" id="PS51462">
    <property type="entry name" value="NUDIX"/>
    <property type="match status" value="1"/>
</dbReference>
<dbReference type="SUPFAM" id="SSF55811">
    <property type="entry name" value="Nudix"/>
    <property type="match status" value="1"/>
</dbReference>
<evidence type="ECO:0000256" key="6">
    <source>
        <dbReference type="ARBA" id="ARBA00023211"/>
    </source>
</evidence>
<comment type="caution">
    <text evidence="8">The sequence shown here is derived from an EMBL/GenBank/DDBJ whole genome shotgun (WGS) entry which is preliminary data.</text>
</comment>
<dbReference type="Pfam" id="PF00293">
    <property type="entry name" value="NUDIX"/>
    <property type="match status" value="1"/>
</dbReference>
<feature type="domain" description="Nudix hydrolase" evidence="7">
    <location>
        <begin position="1"/>
        <end position="126"/>
    </location>
</feature>
<dbReference type="InterPro" id="IPR045121">
    <property type="entry name" value="CoAse"/>
</dbReference>
<protein>
    <submittedName>
        <fullName evidence="8">CoA pyrophosphatase</fullName>
    </submittedName>
</protein>
<keyword evidence="6" id="KW-0464">Manganese</keyword>
<keyword evidence="5" id="KW-0460">Magnesium</keyword>
<dbReference type="Gene3D" id="3.90.79.10">
    <property type="entry name" value="Nucleoside Triphosphate Pyrophosphohydrolase"/>
    <property type="match status" value="1"/>
</dbReference>
<evidence type="ECO:0000256" key="4">
    <source>
        <dbReference type="ARBA" id="ARBA00022801"/>
    </source>
</evidence>
<comment type="cofactor">
    <cofactor evidence="2">
        <name>Mg(2+)</name>
        <dbReference type="ChEBI" id="CHEBI:18420"/>
    </cofactor>
</comment>
<keyword evidence="4" id="KW-0378">Hydrolase</keyword>
<evidence type="ECO:0000256" key="3">
    <source>
        <dbReference type="ARBA" id="ARBA00022723"/>
    </source>
</evidence>